<accession>A0A936K6Y5</accession>
<comment type="caution">
    <text evidence="1">The sequence shown here is derived from an EMBL/GenBank/DDBJ whole genome shotgun (WGS) entry which is preliminary data.</text>
</comment>
<evidence type="ECO:0000313" key="1">
    <source>
        <dbReference type="EMBL" id="MBK8571852.1"/>
    </source>
</evidence>
<protein>
    <submittedName>
        <fullName evidence="1">Nucleotide-binding protein</fullName>
    </submittedName>
</protein>
<proteinExistence type="predicted"/>
<gene>
    <name evidence="1" type="ORF">IPN91_04215</name>
</gene>
<dbReference type="EMBL" id="JADKCH010000002">
    <property type="protein sequence ID" value="MBK8571852.1"/>
    <property type="molecule type" value="Genomic_DNA"/>
</dbReference>
<sequence>MRGALPLSLLLAATLGCQSKKSDAVVAAPTTGAPMSGEPAQAQGLTGKVLERIDAAPYSYLRLQTARGEVWAAVPEAKLEKGAEVTIASPMLMNNFESKTLNRTFAEIFFGNLAPAGGAQAAMPAHAGAPQGQPAAAPGAPVVPKEAVKVDKASGADARTVAEVWAQKGGLKEKSVTIRGQVVKYNPGVMGKNWIHLQDGSGEASKGNHDITVTSQDPAAKGDIVTVKGIVRQDKDFGAGYVYALIVEDAKVVKK</sequence>
<evidence type="ECO:0000313" key="2">
    <source>
        <dbReference type="Proteomes" id="UP000709959"/>
    </source>
</evidence>
<dbReference type="PROSITE" id="PS51257">
    <property type="entry name" value="PROKAR_LIPOPROTEIN"/>
    <property type="match status" value="1"/>
</dbReference>
<reference evidence="1 2" key="1">
    <citation type="submission" date="2020-10" db="EMBL/GenBank/DDBJ databases">
        <title>Connecting structure to function with the recovery of over 1000 high-quality activated sludge metagenome-assembled genomes encoding full-length rRNA genes using long-read sequencing.</title>
        <authorList>
            <person name="Singleton C.M."/>
            <person name="Petriglieri F."/>
            <person name="Kristensen J.M."/>
            <person name="Kirkegaard R.H."/>
            <person name="Michaelsen T.Y."/>
            <person name="Andersen M.H."/>
            <person name="Karst S.M."/>
            <person name="Dueholm M.S."/>
            <person name="Nielsen P.H."/>
            <person name="Albertsen M."/>
        </authorList>
    </citation>
    <scope>NUCLEOTIDE SEQUENCE [LARGE SCALE GENOMIC DNA]</scope>
    <source>
        <strain evidence="1">OdNE_18-Q3-R46-58_MAXAC.008</strain>
    </source>
</reference>
<dbReference type="AlphaFoldDB" id="A0A936K6Y5"/>
<name>A0A936K6Y5_9BACT</name>
<dbReference type="Proteomes" id="UP000709959">
    <property type="component" value="Unassembled WGS sequence"/>
</dbReference>
<organism evidence="1 2">
    <name type="scientific">Candidatus Geothrix odensensis</name>
    <dbReference type="NCBI Taxonomy" id="2954440"/>
    <lineage>
        <taxon>Bacteria</taxon>
        <taxon>Pseudomonadati</taxon>
        <taxon>Acidobacteriota</taxon>
        <taxon>Holophagae</taxon>
        <taxon>Holophagales</taxon>
        <taxon>Holophagaceae</taxon>
        <taxon>Geothrix</taxon>
    </lineage>
</organism>